<sequence length="58" mass="6846">MVKPRRAQPTVKFIDDYCEADRDLFPEVRTFEYFKYLHLGMISDIKRKTLPVIAKVVG</sequence>
<gene>
    <name evidence="1" type="ORF">N44_01650</name>
</gene>
<proteinExistence type="predicted"/>
<evidence type="ECO:0000313" key="2">
    <source>
        <dbReference type="Proteomes" id="UP000030321"/>
    </source>
</evidence>
<organism evidence="1 2">
    <name type="scientific">Microcystis aeruginosa NIES-44</name>
    <dbReference type="NCBI Taxonomy" id="449439"/>
    <lineage>
        <taxon>Bacteria</taxon>
        <taxon>Bacillati</taxon>
        <taxon>Cyanobacteriota</taxon>
        <taxon>Cyanophyceae</taxon>
        <taxon>Oscillatoriophycideae</taxon>
        <taxon>Chroococcales</taxon>
        <taxon>Microcystaceae</taxon>
        <taxon>Microcystis</taxon>
    </lineage>
</organism>
<reference evidence="2" key="1">
    <citation type="journal article" date="2015" name="Genome">
        <title>Whole Genome Sequence of the Non-Microcystin-Producing Microcystis aeruginosa Strain NIES-44.</title>
        <authorList>
            <person name="Okano K."/>
            <person name="Miyata N."/>
            <person name="Ozaki Y."/>
        </authorList>
    </citation>
    <scope>NUCLEOTIDE SEQUENCE [LARGE SCALE GENOMIC DNA]</scope>
    <source>
        <strain evidence="2">NIES-44</strain>
    </source>
</reference>
<evidence type="ECO:0000313" key="1">
    <source>
        <dbReference type="EMBL" id="GAL92963.1"/>
    </source>
</evidence>
<comment type="caution">
    <text evidence="1">The sequence shown here is derived from an EMBL/GenBank/DDBJ whole genome shotgun (WGS) entry which is preliminary data.</text>
</comment>
<accession>A0A0A1VU45</accession>
<name>A0A0A1VU45_MICAE</name>
<dbReference type="EMBL" id="BBPA01000031">
    <property type="protein sequence ID" value="GAL92963.1"/>
    <property type="molecule type" value="Genomic_DNA"/>
</dbReference>
<dbReference type="Proteomes" id="UP000030321">
    <property type="component" value="Unassembled WGS sequence"/>
</dbReference>
<dbReference type="AlphaFoldDB" id="A0A0A1VU45"/>
<protein>
    <submittedName>
        <fullName evidence="1">Mobile element protein</fullName>
    </submittedName>
</protein>